<dbReference type="Pfam" id="PF19274">
    <property type="entry name" value="PI4K_N"/>
    <property type="match status" value="2"/>
</dbReference>
<dbReference type="AlphaFoldDB" id="A0ABC8U4N4"/>
<accession>A0ABC8U4N4</accession>
<keyword evidence="5" id="KW-1185">Reference proteome</keyword>
<name>A0ABC8U4N4_9AQUA</name>
<dbReference type="Proteomes" id="UP001642360">
    <property type="component" value="Unassembled WGS sequence"/>
</dbReference>
<feature type="transmembrane region" description="Helical" evidence="2">
    <location>
        <begin position="21"/>
        <end position="44"/>
    </location>
</feature>
<feature type="transmembrane region" description="Helical" evidence="2">
    <location>
        <begin position="86"/>
        <end position="111"/>
    </location>
</feature>
<evidence type="ECO:0000256" key="2">
    <source>
        <dbReference type="SAM" id="Phobius"/>
    </source>
</evidence>
<reference evidence="4 5" key="1">
    <citation type="submission" date="2024-02" db="EMBL/GenBank/DDBJ databases">
        <authorList>
            <person name="Vignale AGUSTIN F."/>
            <person name="Sosa J E."/>
            <person name="Modenutti C."/>
        </authorList>
    </citation>
    <scope>NUCLEOTIDE SEQUENCE [LARGE SCALE GENOMIC DNA]</scope>
</reference>
<protein>
    <recommendedName>
        <fullName evidence="3">PI4-kinase N-terminal domain-containing protein</fullName>
    </recommendedName>
</protein>
<evidence type="ECO:0000313" key="4">
    <source>
        <dbReference type="EMBL" id="CAK9176709.1"/>
    </source>
</evidence>
<organism evidence="4 5">
    <name type="scientific">Ilex paraguariensis</name>
    <name type="common">yerba mate</name>
    <dbReference type="NCBI Taxonomy" id="185542"/>
    <lineage>
        <taxon>Eukaryota</taxon>
        <taxon>Viridiplantae</taxon>
        <taxon>Streptophyta</taxon>
        <taxon>Embryophyta</taxon>
        <taxon>Tracheophyta</taxon>
        <taxon>Spermatophyta</taxon>
        <taxon>Magnoliopsida</taxon>
        <taxon>eudicotyledons</taxon>
        <taxon>Gunneridae</taxon>
        <taxon>Pentapetalae</taxon>
        <taxon>asterids</taxon>
        <taxon>campanulids</taxon>
        <taxon>Aquifoliales</taxon>
        <taxon>Aquifoliaceae</taxon>
        <taxon>Ilex</taxon>
    </lineage>
</organism>
<feature type="transmembrane region" description="Helical" evidence="2">
    <location>
        <begin position="123"/>
        <end position="142"/>
    </location>
</feature>
<feature type="transmembrane region" description="Helical" evidence="2">
    <location>
        <begin position="56"/>
        <end position="74"/>
    </location>
</feature>
<keyword evidence="2" id="KW-0472">Membrane</keyword>
<evidence type="ECO:0000256" key="1">
    <source>
        <dbReference type="ARBA" id="ARBA00006209"/>
    </source>
</evidence>
<comment type="caution">
    <text evidence="4">The sequence shown here is derived from an EMBL/GenBank/DDBJ whole genome shotgun (WGS) entry which is preliminary data.</text>
</comment>
<proteinExistence type="inferred from homology"/>
<keyword evidence="2" id="KW-0812">Transmembrane</keyword>
<comment type="similarity">
    <text evidence="1">Belongs to the PI3/PI4-kinase family. Type III PI4K subfamily.</text>
</comment>
<feature type="domain" description="PI4-kinase N-terminal" evidence="3">
    <location>
        <begin position="9"/>
        <end position="56"/>
    </location>
</feature>
<evidence type="ECO:0000313" key="5">
    <source>
        <dbReference type="Proteomes" id="UP001642360"/>
    </source>
</evidence>
<keyword evidence="2" id="KW-1133">Transmembrane helix</keyword>
<dbReference type="InterPro" id="IPR045495">
    <property type="entry name" value="PI4K_N"/>
</dbReference>
<evidence type="ECO:0000259" key="3">
    <source>
        <dbReference type="Pfam" id="PF19274"/>
    </source>
</evidence>
<dbReference type="EMBL" id="CAUOFW020006891">
    <property type="protein sequence ID" value="CAK9176709.1"/>
    <property type="molecule type" value="Genomic_DNA"/>
</dbReference>
<feature type="domain" description="PI4-kinase N-terminal" evidence="3">
    <location>
        <begin position="75"/>
        <end position="123"/>
    </location>
</feature>
<gene>
    <name evidence="4" type="ORF">ILEXP_LOCUS46573</name>
</gene>
<sequence>MAWIFLDCVEKLRMCEELFSSLLAVISLVGVICGGLILCVLLIHFHPLVLSAYGQAYGLDFSLIVLRLCFTMLCTNKLKLRMCEELFSFLLAGISPVVVICGGVLLGVLLIHFHPLVLSTCGQVGYLFTVLPSASVTYFFVLDLDL</sequence>